<sequence>MNYFVRILVIGMVITGAAASAFSNHSVKAVAPISHQVNTSSSLHPGQLCTGHDCW</sequence>
<dbReference type="RefSeq" id="WP_165876723.1">
    <property type="nucleotide sequence ID" value="NZ_SMGK01000002.1"/>
</dbReference>
<keyword evidence="3" id="KW-1185">Reference proteome</keyword>
<evidence type="ECO:0000313" key="2">
    <source>
        <dbReference type="EMBL" id="TCK74229.1"/>
    </source>
</evidence>
<evidence type="ECO:0000256" key="1">
    <source>
        <dbReference type="SAM" id="SignalP"/>
    </source>
</evidence>
<feature type="signal peptide" evidence="1">
    <location>
        <begin position="1"/>
        <end position="21"/>
    </location>
</feature>
<name>A0A4R1LCG6_9BACT</name>
<dbReference type="EMBL" id="SMGK01000002">
    <property type="protein sequence ID" value="TCK74229.1"/>
    <property type="molecule type" value="Genomic_DNA"/>
</dbReference>
<accession>A0A4R1LCG6</accession>
<comment type="caution">
    <text evidence="2">The sequence shown here is derived from an EMBL/GenBank/DDBJ whole genome shotgun (WGS) entry which is preliminary data.</text>
</comment>
<keyword evidence="1" id="KW-0732">Signal</keyword>
<dbReference type="AlphaFoldDB" id="A0A4R1LCG6"/>
<dbReference type="Proteomes" id="UP000295210">
    <property type="component" value="Unassembled WGS sequence"/>
</dbReference>
<gene>
    <name evidence="2" type="ORF">C7378_1851</name>
</gene>
<protein>
    <submittedName>
        <fullName evidence="2">Uncharacterized protein</fullName>
    </submittedName>
</protein>
<evidence type="ECO:0000313" key="3">
    <source>
        <dbReference type="Proteomes" id="UP000295210"/>
    </source>
</evidence>
<proteinExistence type="predicted"/>
<reference evidence="2 3" key="1">
    <citation type="submission" date="2019-03" db="EMBL/GenBank/DDBJ databases">
        <title>Genomic Encyclopedia of Type Strains, Phase IV (KMG-IV): sequencing the most valuable type-strain genomes for metagenomic binning, comparative biology and taxonomic classification.</title>
        <authorList>
            <person name="Goeker M."/>
        </authorList>
    </citation>
    <scope>NUCLEOTIDE SEQUENCE [LARGE SCALE GENOMIC DNA]</scope>
    <source>
        <strain evidence="2 3">DSM 103428</strain>
    </source>
</reference>
<organism evidence="2 3">
    <name type="scientific">Acidipila rosea</name>
    <dbReference type="NCBI Taxonomy" id="768535"/>
    <lineage>
        <taxon>Bacteria</taxon>
        <taxon>Pseudomonadati</taxon>
        <taxon>Acidobacteriota</taxon>
        <taxon>Terriglobia</taxon>
        <taxon>Terriglobales</taxon>
        <taxon>Acidobacteriaceae</taxon>
        <taxon>Acidipila</taxon>
    </lineage>
</organism>
<feature type="chain" id="PRO_5020805000" evidence="1">
    <location>
        <begin position="22"/>
        <end position="55"/>
    </location>
</feature>